<dbReference type="RefSeq" id="WP_345354855.1">
    <property type="nucleotide sequence ID" value="NZ_BAABHJ010000008.1"/>
</dbReference>
<dbReference type="Pfam" id="PF13671">
    <property type="entry name" value="AAA_33"/>
    <property type="match status" value="1"/>
</dbReference>
<dbReference type="PROSITE" id="PS51318">
    <property type="entry name" value="TAT"/>
    <property type="match status" value="1"/>
</dbReference>
<dbReference type="SUPFAM" id="SSF52540">
    <property type="entry name" value="P-loop containing nucleoside triphosphate hydrolases"/>
    <property type="match status" value="1"/>
</dbReference>
<dbReference type="InterPro" id="IPR027417">
    <property type="entry name" value="P-loop_NTPase"/>
</dbReference>
<evidence type="ECO:0000313" key="3">
    <source>
        <dbReference type="Proteomes" id="UP001500212"/>
    </source>
</evidence>
<accession>A0ABP8TLN2</accession>
<protein>
    <recommendedName>
        <fullName evidence="4">ATP-binding protein</fullName>
    </recommendedName>
</protein>
<feature type="region of interest" description="Disordered" evidence="1">
    <location>
        <begin position="157"/>
        <end position="178"/>
    </location>
</feature>
<feature type="compositionally biased region" description="Low complexity" evidence="1">
    <location>
        <begin position="26"/>
        <end position="37"/>
    </location>
</feature>
<feature type="compositionally biased region" description="Basic and acidic residues" evidence="1">
    <location>
        <begin position="157"/>
        <end position="176"/>
    </location>
</feature>
<evidence type="ECO:0000256" key="1">
    <source>
        <dbReference type="SAM" id="MobiDB-lite"/>
    </source>
</evidence>
<dbReference type="EMBL" id="BAABHJ010000008">
    <property type="protein sequence ID" value="GAA4608935.1"/>
    <property type="molecule type" value="Genomic_DNA"/>
</dbReference>
<dbReference type="PANTHER" id="PTHR37807">
    <property type="entry name" value="OS07G0160300 PROTEIN"/>
    <property type="match status" value="1"/>
</dbReference>
<feature type="region of interest" description="Disordered" evidence="1">
    <location>
        <begin position="1"/>
        <end position="48"/>
    </location>
</feature>
<dbReference type="PANTHER" id="PTHR37807:SF3">
    <property type="entry name" value="OS07G0160300 PROTEIN"/>
    <property type="match status" value="1"/>
</dbReference>
<dbReference type="Gene3D" id="3.40.50.300">
    <property type="entry name" value="P-loop containing nucleotide triphosphate hydrolases"/>
    <property type="match status" value="1"/>
</dbReference>
<keyword evidence="3" id="KW-1185">Reference proteome</keyword>
<gene>
    <name evidence="2" type="ORF">GCM10023195_35530</name>
</gene>
<reference evidence="3" key="1">
    <citation type="journal article" date="2019" name="Int. J. Syst. Evol. Microbiol.">
        <title>The Global Catalogue of Microorganisms (GCM) 10K type strain sequencing project: providing services to taxonomists for standard genome sequencing and annotation.</title>
        <authorList>
            <consortium name="The Broad Institute Genomics Platform"/>
            <consortium name="The Broad Institute Genome Sequencing Center for Infectious Disease"/>
            <person name="Wu L."/>
            <person name="Ma J."/>
        </authorList>
    </citation>
    <scope>NUCLEOTIDE SEQUENCE [LARGE SCALE GENOMIC DNA]</scope>
    <source>
        <strain evidence="3">JCM 17938</strain>
    </source>
</reference>
<dbReference type="Proteomes" id="UP001500212">
    <property type="component" value="Unassembled WGS sequence"/>
</dbReference>
<name>A0ABP8TLN2_9ACTN</name>
<organism evidence="2 3">
    <name type="scientific">Actinoallomurus liliacearum</name>
    <dbReference type="NCBI Taxonomy" id="1080073"/>
    <lineage>
        <taxon>Bacteria</taxon>
        <taxon>Bacillati</taxon>
        <taxon>Actinomycetota</taxon>
        <taxon>Actinomycetes</taxon>
        <taxon>Streptosporangiales</taxon>
        <taxon>Thermomonosporaceae</taxon>
        <taxon>Actinoallomurus</taxon>
    </lineage>
</organism>
<comment type="caution">
    <text evidence="2">The sequence shown here is derived from an EMBL/GenBank/DDBJ whole genome shotgun (WGS) entry which is preliminary data.</text>
</comment>
<proteinExistence type="predicted"/>
<dbReference type="InterPro" id="IPR006311">
    <property type="entry name" value="TAT_signal"/>
</dbReference>
<sequence>MADHEAYGDRRDAMSGGSAGAGGDSAGSSGTARTSGAHRPTLVVVSGPPGSGKTTMAGLLAQALPCPLVSRDAINEGIFHTFGHDLAVADKESVARLTFDAFFQTIDLLLSSKVTVVAEAAFQHRRWRLGLDSLKAEADIKVVHCVIDLELARRRVTERRRERPDSPSSRRAELARHTGTGARTVSGFEEVSLAVPTLRVATAKGYDPGVEAIIDFIRS</sequence>
<feature type="compositionally biased region" description="Basic and acidic residues" evidence="1">
    <location>
        <begin position="1"/>
        <end position="13"/>
    </location>
</feature>
<evidence type="ECO:0008006" key="4">
    <source>
        <dbReference type="Google" id="ProtNLM"/>
    </source>
</evidence>
<evidence type="ECO:0000313" key="2">
    <source>
        <dbReference type="EMBL" id="GAA4608935.1"/>
    </source>
</evidence>